<reference evidence="2" key="1">
    <citation type="submission" date="2020-04" db="EMBL/GenBank/DDBJ databases">
        <authorList>
            <person name="Alioto T."/>
            <person name="Alioto T."/>
            <person name="Gomez Garrido J."/>
        </authorList>
    </citation>
    <scope>NUCLEOTIDE SEQUENCE</scope>
    <source>
        <strain evidence="2">A484AB</strain>
    </source>
</reference>
<dbReference type="AlphaFoldDB" id="A0A7D9I4I0"/>
<dbReference type="PANTHER" id="PTHR21521:SF0">
    <property type="entry name" value="AMUN, ISOFORM A"/>
    <property type="match status" value="1"/>
</dbReference>
<proteinExistence type="predicted"/>
<dbReference type="EMBL" id="CACRXK020003767">
    <property type="protein sequence ID" value="CAB4000161.1"/>
    <property type="molecule type" value="Genomic_DNA"/>
</dbReference>
<comment type="caution">
    <text evidence="2">The sequence shown here is derived from an EMBL/GenBank/DDBJ whole genome shotgun (WGS) entry which is preliminary data.</text>
</comment>
<dbReference type="PANTHER" id="PTHR21521">
    <property type="entry name" value="AMUN, ISOFORM A"/>
    <property type="match status" value="1"/>
</dbReference>
<name>A0A7D9I4I0_PARCT</name>
<dbReference type="Proteomes" id="UP001152795">
    <property type="component" value="Unassembled WGS sequence"/>
</dbReference>
<keyword evidence="3" id="KW-1185">Reference proteome</keyword>
<dbReference type="OrthoDB" id="8249012at2759"/>
<evidence type="ECO:0000256" key="1">
    <source>
        <dbReference type="SAM" id="MobiDB-lite"/>
    </source>
</evidence>
<feature type="region of interest" description="Disordered" evidence="1">
    <location>
        <begin position="221"/>
        <end position="249"/>
    </location>
</feature>
<evidence type="ECO:0000313" key="2">
    <source>
        <dbReference type="EMBL" id="CAB4000161.1"/>
    </source>
</evidence>
<feature type="compositionally biased region" description="Basic and acidic residues" evidence="1">
    <location>
        <begin position="231"/>
        <end position="241"/>
    </location>
</feature>
<evidence type="ECO:0000313" key="3">
    <source>
        <dbReference type="Proteomes" id="UP001152795"/>
    </source>
</evidence>
<sequence>MEKPKPSSLYTNEDVSAWKTALESYNDVLKLKASKESSKTKKDRDLVALDKWYQDELPKNLNSREKKYLNLEELCQLMKWKLTRGKFRPRLSDLVKANNETTVEDTSRKAFGYLPDVSAAIRELSKLKAVGPATASAILSAGAPDLVPFMADEAMMAIPDLGEISYHLPFYMSFVEKIKKVLQQLKKKDPEGDWTAHKVELALWTEVMARKYNFDLSQEPHVNGCENGVGGEKRKAEEAPKAKKRAKKK</sequence>
<accession>A0A7D9I4I0</accession>
<gene>
    <name evidence="2" type="ORF">PACLA_8A039027</name>
</gene>
<organism evidence="2 3">
    <name type="scientific">Paramuricea clavata</name>
    <name type="common">Red gorgonian</name>
    <name type="synonym">Violescent sea-whip</name>
    <dbReference type="NCBI Taxonomy" id="317549"/>
    <lineage>
        <taxon>Eukaryota</taxon>
        <taxon>Metazoa</taxon>
        <taxon>Cnidaria</taxon>
        <taxon>Anthozoa</taxon>
        <taxon>Octocorallia</taxon>
        <taxon>Malacalcyonacea</taxon>
        <taxon>Plexauridae</taxon>
        <taxon>Paramuricea</taxon>
    </lineage>
</organism>
<protein>
    <submittedName>
        <fullName evidence="2">Uncharacterized protein</fullName>
    </submittedName>
</protein>